<gene>
    <name evidence="2" type="ORF">COU08_03265</name>
</gene>
<dbReference type="Proteomes" id="UP000228635">
    <property type="component" value="Unassembled WGS sequence"/>
</dbReference>
<comment type="caution">
    <text evidence="2">The sequence shown here is derived from an EMBL/GenBank/DDBJ whole genome shotgun (WGS) entry which is preliminary data.</text>
</comment>
<dbReference type="AlphaFoldDB" id="A0A2M6WHU6"/>
<proteinExistence type="predicted"/>
<evidence type="ECO:0000313" key="3">
    <source>
        <dbReference type="Proteomes" id="UP000228635"/>
    </source>
</evidence>
<keyword evidence="1" id="KW-1133">Transmembrane helix</keyword>
<name>A0A2M6WHU6_9BACT</name>
<evidence type="ECO:0008006" key="4">
    <source>
        <dbReference type="Google" id="ProtNLM"/>
    </source>
</evidence>
<evidence type="ECO:0000313" key="2">
    <source>
        <dbReference type="EMBL" id="PIT92304.1"/>
    </source>
</evidence>
<organism evidence="2 3">
    <name type="scientific">Candidatus Harrisonbacteria bacterium CG10_big_fil_rev_8_21_14_0_10_42_17</name>
    <dbReference type="NCBI Taxonomy" id="1974584"/>
    <lineage>
        <taxon>Bacteria</taxon>
        <taxon>Candidatus Harrisoniibacteriota</taxon>
    </lineage>
</organism>
<reference evidence="3" key="1">
    <citation type="submission" date="2017-09" db="EMBL/GenBank/DDBJ databases">
        <title>Depth-based differentiation of microbial function through sediment-hosted aquifers and enrichment of novel symbionts in the deep terrestrial subsurface.</title>
        <authorList>
            <person name="Probst A.J."/>
            <person name="Ladd B."/>
            <person name="Jarett J.K."/>
            <person name="Geller-Mcgrath D.E."/>
            <person name="Sieber C.M.K."/>
            <person name="Emerson J.B."/>
            <person name="Anantharaman K."/>
            <person name="Thomas B.C."/>
            <person name="Malmstrom R."/>
            <person name="Stieglmeier M."/>
            <person name="Klingl A."/>
            <person name="Woyke T."/>
            <person name="Ryan C.M."/>
            <person name="Banfield J.F."/>
        </authorList>
    </citation>
    <scope>NUCLEOTIDE SEQUENCE [LARGE SCALE GENOMIC DNA]</scope>
</reference>
<dbReference type="EMBL" id="PFBA01000027">
    <property type="protein sequence ID" value="PIT92304.1"/>
    <property type="molecule type" value="Genomic_DNA"/>
</dbReference>
<keyword evidence="1" id="KW-0472">Membrane</keyword>
<evidence type="ECO:0000256" key="1">
    <source>
        <dbReference type="SAM" id="Phobius"/>
    </source>
</evidence>
<protein>
    <recommendedName>
        <fullName evidence="4">POTRA domain-containing protein</fullName>
    </recommendedName>
</protein>
<accession>A0A2M6WHU6</accession>
<sequence length="263" mass="31046">MRDIVLPPKRKKRHRWFYVKVYGSIMLATLVLFFVGYFLKASQYFTLNEIRILGVPEGEEVSFLADVQDSLSRRGIRALFSLDNYFRWPGKLSFEDPKFMRISVEKYFFARALTITAEPRKRYALWCFEDTKFRCYWFDEMQGLLLEEAPYSEGQLIARIIDTTKQSYTIGDTVLPNEQFDNIVTILNHLMPLHIPFREMTLDRVTQEMMVTTVSGAVFLFSFRHETDASAFSSLETLLREHSLREIEYADFTVPSKVYLKRR</sequence>
<keyword evidence="1" id="KW-0812">Transmembrane</keyword>
<feature type="transmembrane region" description="Helical" evidence="1">
    <location>
        <begin position="21"/>
        <end position="39"/>
    </location>
</feature>